<accession>A0A517T9X6</accession>
<feature type="domain" description="DUF1549" evidence="1">
    <location>
        <begin position="155"/>
        <end position="359"/>
    </location>
</feature>
<dbReference type="GO" id="GO:0009055">
    <property type="term" value="F:electron transfer activity"/>
    <property type="evidence" value="ECO:0007669"/>
    <property type="project" value="InterPro"/>
</dbReference>
<keyword evidence="5" id="KW-1185">Reference proteome</keyword>
<organism evidence="4 5">
    <name type="scientific">Calycomorphotria hydatis</name>
    <dbReference type="NCBI Taxonomy" id="2528027"/>
    <lineage>
        <taxon>Bacteria</taxon>
        <taxon>Pseudomonadati</taxon>
        <taxon>Planctomycetota</taxon>
        <taxon>Planctomycetia</taxon>
        <taxon>Planctomycetales</taxon>
        <taxon>Planctomycetaceae</taxon>
        <taxon>Calycomorphotria</taxon>
    </lineage>
</organism>
<evidence type="ECO:0000313" key="4">
    <source>
        <dbReference type="EMBL" id="QDT65176.1"/>
    </source>
</evidence>
<proteinExistence type="predicted"/>
<dbReference type="AlphaFoldDB" id="A0A517T9X6"/>
<protein>
    <submittedName>
        <fullName evidence="4">Planctomycete cytochrome C</fullName>
    </submittedName>
</protein>
<feature type="domain" description="DUF1553" evidence="2">
    <location>
        <begin position="711"/>
        <end position="969"/>
    </location>
</feature>
<gene>
    <name evidence="4" type="ORF">V22_24230</name>
</gene>
<name>A0A517T9X6_9PLAN</name>
<evidence type="ECO:0000259" key="3">
    <source>
        <dbReference type="Pfam" id="PF07635"/>
    </source>
</evidence>
<dbReference type="Pfam" id="PF07583">
    <property type="entry name" value="PSCyt2"/>
    <property type="match status" value="1"/>
</dbReference>
<dbReference type="InterPro" id="IPR022655">
    <property type="entry name" value="DUF1553"/>
</dbReference>
<dbReference type="InterPro" id="IPR011444">
    <property type="entry name" value="DUF1549"/>
</dbReference>
<dbReference type="Pfam" id="PF07587">
    <property type="entry name" value="PSD1"/>
    <property type="match status" value="1"/>
</dbReference>
<dbReference type="PANTHER" id="PTHR35889">
    <property type="entry name" value="CYCLOINULO-OLIGOSACCHARIDE FRUCTANOTRANSFERASE-RELATED"/>
    <property type="match status" value="1"/>
</dbReference>
<sequence>MMNHTCITGIVTSIVLIFSANITNADEVSVDYAKIIEPILRTHCYECHGPESREGGVRLSNRRDAFLPGDSEEVVIRPSHAKDSLLIQRVLSTDEFEQMPPEGERLTADEITALTQWINAGAKWPEQEIHKHWAYVAPTRPSVPNITNISGGNAVDAFTAARLDQDGLSLSPQESPARLMRRVYLDLIGLPPEVSKVDQFLTQDSPDAYEAVVDELLSRPEFGEKWARHWLDLARYADSNGFQADQLRESWAYRDWVINAFNRDLPFDQFTIEQIAGDLLPNATLEQQVATGFHRTVTCNVEAGVHPEENRVNQVFDRVNTTGTVWLGTTLECAQCHNHKYDPFTQQEYYQLFSFFNNTPLEVKQSSGVTYDFVGPKIDLPSDSETLEKYEILVRRQEKLDTELKAEQKINKSAQTEWENRLRASLKESPEWIPLQIVDVQTTGGETTTVLEDQSVLVGGSLPGTSTYTIDALPTEFPITAIKMETLTHESLPGGGPGRGDAIRNNFVLNEVALNVVADETETSVPFDYSTADFSQENWDVSGLSDGDLKTGWAIAPQFSKPHWAIIRLDNELVTSSPSVLRFTFDQLYGRGRTIGRLRLSAYSGDTESLTVPEQISKLLLQEKLTRKEQREIDKYYADSNETLMRLTREFDQVSAKIKKLQPPTTLVMVEMSQPRQTNVMKRGDYLNPGSEVEPGVPAILHGWKEGWPKNRLGLAKWLADRENPLVARVTVNRLWSQIMGRGLLKSEEDFGRQADALTHPELLDWLAVEFMDHDWSMKQLIKLIVMSKTYQQSSRVTPELLKVDPENVLYARGPRFRLSAETIRDNGLAISGLLSSARGGPPVMPFQPEGIWKTVGRNSPKWNSATDERRYRRGIYVVWRRAAPYPSFTTFDAPDRSACVVNRSRTNTPLQSLTLMNDRSYTEMAWALAQRIWRELPYSTDAEKLEHGTRLCVARQAQPAEVSVLMNLLKTQQEFYSENTPQAGKLVKQFQGLTPTVIENPAEAAAWFTVTNALLNLDETINK</sequence>
<dbReference type="RefSeq" id="WP_145262964.1">
    <property type="nucleotide sequence ID" value="NZ_CP036316.1"/>
</dbReference>
<feature type="domain" description="Cytochrome C Planctomycete-type" evidence="3">
    <location>
        <begin position="44"/>
        <end position="103"/>
    </location>
</feature>
<dbReference type="Gene3D" id="1.10.760.10">
    <property type="entry name" value="Cytochrome c-like domain"/>
    <property type="match status" value="1"/>
</dbReference>
<dbReference type="Proteomes" id="UP000319976">
    <property type="component" value="Chromosome"/>
</dbReference>
<dbReference type="PANTHER" id="PTHR35889:SF3">
    <property type="entry name" value="F-BOX DOMAIN-CONTAINING PROTEIN"/>
    <property type="match status" value="1"/>
</dbReference>
<dbReference type="OrthoDB" id="127107at2"/>
<dbReference type="KEGG" id="chya:V22_24230"/>
<dbReference type="InterPro" id="IPR011429">
    <property type="entry name" value="Cyt_c_Planctomycete-type"/>
</dbReference>
<dbReference type="EMBL" id="CP036316">
    <property type="protein sequence ID" value="QDT65176.1"/>
    <property type="molecule type" value="Genomic_DNA"/>
</dbReference>
<evidence type="ECO:0000259" key="2">
    <source>
        <dbReference type="Pfam" id="PF07587"/>
    </source>
</evidence>
<evidence type="ECO:0000259" key="1">
    <source>
        <dbReference type="Pfam" id="PF07583"/>
    </source>
</evidence>
<dbReference type="GO" id="GO:0020037">
    <property type="term" value="F:heme binding"/>
    <property type="evidence" value="ECO:0007669"/>
    <property type="project" value="InterPro"/>
</dbReference>
<dbReference type="SUPFAM" id="SSF46626">
    <property type="entry name" value="Cytochrome c"/>
    <property type="match status" value="1"/>
</dbReference>
<dbReference type="InterPro" id="IPR036909">
    <property type="entry name" value="Cyt_c-like_dom_sf"/>
</dbReference>
<dbReference type="Pfam" id="PF07635">
    <property type="entry name" value="PSCyt1"/>
    <property type="match status" value="1"/>
</dbReference>
<evidence type="ECO:0000313" key="5">
    <source>
        <dbReference type="Proteomes" id="UP000319976"/>
    </source>
</evidence>
<reference evidence="4 5" key="1">
    <citation type="submission" date="2019-02" db="EMBL/GenBank/DDBJ databases">
        <title>Deep-cultivation of Planctomycetes and their phenomic and genomic characterization uncovers novel biology.</title>
        <authorList>
            <person name="Wiegand S."/>
            <person name="Jogler M."/>
            <person name="Boedeker C."/>
            <person name="Pinto D."/>
            <person name="Vollmers J."/>
            <person name="Rivas-Marin E."/>
            <person name="Kohn T."/>
            <person name="Peeters S.H."/>
            <person name="Heuer A."/>
            <person name="Rast P."/>
            <person name="Oberbeckmann S."/>
            <person name="Bunk B."/>
            <person name="Jeske O."/>
            <person name="Meyerdierks A."/>
            <person name="Storesund J.E."/>
            <person name="Kallscheuer N."/>
            <person name="Luecker S."/>
            <person name="Lage O.M."/>
            <person name="Pohl T."/>
            <person name="Merkel B.J."/>
            <person name="Hornburger P."/>
            <person name="Mueller R.-W."/>
            <person name="Bruemmer F."/>
            <person name="Labrenz M."/>
            <person name="Spormann A.M."/>
            <person name="Op den Camp H."/>
            <person name="Overmann J."/>
            <person name="Amann R."/>
            <person name="Jetten M.S.M."/>
            <person name="Mascher T."/>
            <person name="Medema M.H."/>
            <person name="Devos D.P."/>
            <person name="Kaster A.-K."/>
            <person name="Ovreas L."/>
            <person name="Rohde M."/>
            <person name="Galperin M.Y."/>
            <person name="Jogler C."/>
        </authorList>
    </citation>
    <scope>NUCLEOTIDE SEQUENCE [LARGE SCALE GENOMIC DNA]</scope>
    <source>
        <strain evidence="4 5">V22</strain>
    </source>
</reference>